<evidence type="ECO:0000313" key="2">
    <source>
        <dbReference type="Proteomes" id="UP000199657"/>
    </source>
</evidence>
<dbReference type="Pfam" id="PF02482">
    <property type="entry name" value="Ribosomal_S30AE"/>
    <property type="match status" value="1"/>
</dbReference>
<dbReference type="EMBL" id="FOEG01000004">
    <property type="protein sequence ID" value="SEO92808.1"/>
    <property type="molecule type" value="Genomic_DNA"/>
</dbReference>
<dbReference type="GO" id="GO:0005840">
    <property type="term" value="C:ribosome"/>
    <property type="evidence" value="ECO:0007669"/>
    <property type="project" value="UniProtKB-KW"/>
</dbReference>
<dbReference type="Proteomes" id="UP000199657">
    <property type="component" value="Unassembled WGS sequence"/>
</dbReference>
<keyword evidence="1" id="KW-0689">Ribosomal protein</keyword>
<dbReference type="InterPro" id="IPR036567">
    <property type="entry name" value="RHF-like"/>
</dbReference>
<sequence length="104" mass="11544">MHLQINPAQGVTVSEALEGHLRQRLETIERRFGDQLTRIEAYFTDVNGPKGGVNKQCKLEARPRGLDPVAAEHLSENAYDAASGAADRLEKVLDKRFGKLESRS</sequence>
<protein>
    <submittedName>
        <fullName evidence="1">Sigma 54 modulation protein / S30EA ribosomal protein</fullName>
    </submittedName>
</protein>
<organism evidence="1 2">
    <name type="scientific">Aquisalimonas asiatica</name>
    <dbReference type="NCBI Taxonomy" id="406100"/>
    <lineage>
        <taxon>Bacteria</taxon>
        <taxon>Pseudomonadati</taxon>
        <taxon>Pseudomonadota</taxon>
        <taxon>Gammaproteobacteria</taxon>
        <taxon>Chromatiales</taxon>
        <taxon>Ectothiorhodospiraceae</taxon>
        <taxon>Aquisalimonas</taxon>
    </lineage>
</organism>
<keyword evidence="1" id="KW-0687">Ribonucleoprotein</keyword>
<dbReference type="AlphaFoldDB" id="A0A1H8TQU8"/>
<name>A0A1H8TQU8_9GAMM</name>
<evidence type="ECO:0000313" key="1">
    <source>
        <dbReference type="EMBL" id="SEO92808.1"/>
    </source>
</evidence>
<dbReference type="STRING" id="406100.SAMN04488052_104363"/>
<proteinExistence type="predicted"/>
<dbReference type="SUPFAM" id="SSF69754">
    <property type="entry name" value="Ribosome binding protein Y (YfiA homologue)"/>
    <property type="match status" value="1"/>
</dbReference>
<accession>A0A1H8TQU8</accession>
<reference evidence="1 2" key="1">
    <citation type="submission" date="2016-10" db="EMBL/GenBank/DDBJ databases">
        <authorList>
            <person name="de Groot N.N."/>
        </authorList>
    </citation>
    <scope>NUCLEOTIDE SEQUENCE [LARGE SCALE GENOMIC DNA]</scope>
    <source>
        <strain evidence="1 2">CGMCC 1.6291</strain>
    </source>
</reference>
<dbReference type="OrthoDB" id="121633at2"/>
<dbReference type="Gene3D" id="3.30.160.100">
    <property type="entry name" value="Ribosome hibernation promotion factor-like"/>
    <property type="match status" value="1"/>
</dbReference>
<gene>
    <name evidence="1" type="ORF">SAMN04488052_104363</name>
</gene>
<dbReference type="InterPro" id="IPR003489">
    <property type="entry name" value="RHF/RaiA"/>
</dbReference>
<keyword evidence="2" id="KW-1185">Reference proteome</keyword>
<dbReference type="RefSeq" id="WP_091643881.1">
    <property type="nucleotide sequence ID" value="NZ_FOEG01000004.1"/>
</dbReference>